<feature type="compositionally biased region" description="Basic and acidic residues" evidence="1">
    <location>
        <begin position="494"/>
        <end position="506"/>
    </location>
</feature>
<dbReference type="InParanoid" id="A0A165CAV4"/>
<feature type="region of interest" description="Disordered" evidence="1">
    <location>
        <begin position="1"/>
        <end position="549"/>
    </location>
</feature>
<evidence type="ECO:0000313" key="2">
    <source>
        <dbReference type="EMBL" id="KZV82138.1"/>
    </source>
</evidence>
<keyword evidence="3" id="KW-1185">Reference proteome</keyword>
<dbReference type="OrthoDB" id="3230534at2759"/>
<dbReference type="Proteomes" id="UP000077266">
    <property type="component" value="Unassembled WGS sequence"/>
</dbReference>
<feature type="compositionally biased region" description="Basic and acidic residues" evidence="1">
    <location>
        <begin position="203"/>
        <end position="217"/>
    </location>
</feature>
<proteinExistence type="predicted"/>
<evidence type="ECO:0000313" key="3">
    <source>
        <dbReference type="Proteomes" id="UP000077266"/>
    </source>
</evidence>
<dbReference type="EMBL" id="KV426344">
    <property type="protein sequence ID" value="KZV82138.1"/>
    <property type="molecule type" value="Genomic_DNA"/>
</dbReference>
<feature type="compositionally biased region" description="Polar residues" evidence="1">
    <location>
        <begin position="364"/>
        <end position="411"/>
    </location>
</feature>
<feature type="compositionally biased region" description="Low complexity" evidence="1">
    <location>
        <begin position="1"/>
        <end position="14"/>
    </location>
</feature>
<feature type="compositionally biased region" description="Low complexity" evidence="1">
    <location>
        <begin position="241"/>
        <end position="263"/>
    </location>
</feature>
<reference evidence="2 3" key="1">
    <citation type="journal article" date="2016" name="Mol. Biol. Evol.">
        <title>Comparative Genomics of Early-Diverging Mushroom-Forming Fungi Provides Insights into the Origins of Lignocellulose Decay Capabilities.</title>
        <authorList>
            <person name="Nagy L.G."/>
            <person name="Riley R."/>
            <person name="Tritt A."/>
            <person name="Adam C."/>
            <person name="Daum C."/>
            <person name="Floudas D."/>
            <person name="Sun H."/>
            <person name="Yadav J.S."/>
            <person name="Pangilinan J."/>
            <person name="Larsson K.H."/>
            <person name="Matsuura K."/>
            <person name="Barry K."/>
            <person name="Labutti K."/>
            <person name="Kuo R."/>
            <person name="Ohm R.A."/>
            <person name="Bhattacharya S.S."/>
            <person name="Shirouzu T."/>
            <person name="Yoshinaga Y."/>
            <person name="Martin F.M."/>
            <person name="Grigoriev I.V."/>
            <person name="Hibbett D.S."/>
        </authorList>
    </citation>
    <scope>NUCLEOTIDE SEQUENCE [LARGE SCALE GENOMIC DNA]</scope>
    <source>
        <strain evidence="2 3">HHB12029</strain>
    </source>
</reference>
<dbReference type="AlphaFoldDB" id="A0A165CAV4"/>
<feature type="compositionally biased region" description="Basic and acidic residues" evidence="1">
    <location>
        <begin position="129"/>
        <end position="152"/>
    </location>
</feature>
<organism evidence="2 3">
    <name type="scientific">Exidia glandulosa HHB12029</name>
    <dbReference type="NCBI Taxonomy" id="1314781"/>
    <lineage>
        <taxon>Eukaryota</taxon>
        <taxon>Fungi</taxon>
        <taxon>Dikarya</taxon>
        <taxon>Basidiomycota</taxon>
        <taxon>Agaricomycotina</taxon>
        <taxon>Agaricomycetes</taxon>
        <taxon>Auriculariales</taxon>
        <taxon>Exidiaceae</taxon>
        <taxon>Exidia</taxon>
    </lineage>
</organism>
<protein>
    <submittedName>
        <fullName evidence="2">Uncharacterized protein</fullName>
    </submittedName>
</protein>
<gene>
    <name evidence="2" type="ORF">EXIGLDRAFT_355155</name>
</gene>
<sequence>MLASSSSATTATATVPPRLRVSRTAPPSESSMSLSTTPTQQDDSDGDTDSTSTPKPPSVAPSPSTTDATASRLKSLISRLPNNSASADLSSAPSFSRSQRETGLPSPSEHESDFEEPESPYVTTTPKAPMDHRTRLGELFRSASRDPGESPRRPQRASFGESEQGSPRMRFDELAPKSASDDDDKEKSSSMSLRFDGSASFDLLKDSIHIPGEESQHSRGGSISRELGPPLLPPSPDSPRRSSAPAASTSSSSSSSNVHRASSFETPRPWAARRSVSPTPIAAQLNQHLRRSDSPTPSSSSLASASSLFESVPRGSSRHTTPASPEREKPKPLLPEEYTTPARTSSLATLIAAERTAKAEQMQHRSSTPTSTSRVEQLQQRSSTPTSVQTPVQRTRTPTEQLQSPSTSALSPAQVPKTPKFPGAFDMTPRAGPSRPTRHHRSPSMSPADFEAADIPSSPLRGSPLADSRRANINLNLSALRTPAPPGRWVDTPKLPRSEKKVRFEDELSASATESGSENVEPDASVPVVATPTPPARHGHAAHAQSPGVRFVDEWGRERQFASDGTEIALKAMGTPTRAKAAPAKLETPSRTPKLEPPVQLAQLVEQNGKADTSTSKHRRKGSGHQSWAEIRKGLSDDDWID</sequence>
<name>A0A165CAV4_EXIGL</name>
<accession>A0A165CAV4</accession>
<dbReference type="STRING" id="1314781.A0A165CAV4"/>
<evidence type="ECO:0000256" key="1">
    <source>
        <dbReference type="SAM" id="MobiDB-lite"/>
    </source>
</evidence>
<feature type="compositionally biased region" description="Low complexity" evidence="1">
    <location>
        <begin position="294"/>
        <end position="308"/>
    </location>
</feature>
<feature type="compositionally biased region" description="Polar residues" evidence="1">
    <location>
        <begin position="80"/>
        <end position="97"/>
    </location>
</feature>
<feature type="compositionally biased region" description="Polar residues" evidence="1">
    <location>
        <begin position="25"/>
        <end position="34"/>
    </location>
</feature>
<feature type="region of interest" description="Disordered" evidence="1">
    <location>
        <begin position="572"/>
        <end position="642"/>
    </location>
</feature>